<feature type="compositionally biased region" description="Basic and acidic residues" evidence="1">
    <location>
        <begin position="247"/>
        <end position="260"/>
    </location>
</feature>
<sequence>MREAPVLTRRRGLVRAVLRCGFLTVVAGAAWCAYDVASALPALAAEEPPAAARDATDSILDPGALALAPDPPAPEDVPPGPPQATDLPVAGPIRPPSADDRPVRPEPAPPTGDAPTELPGPSVPTAPPHQALPGDHAEIPVDAGSAERSELTPIVDLLAPVLDVLEPVVGLPQPVPIPTEPAPQPDPNPAAPPLPGVGPVPPDLSDPADLDPDTARTARFADHVIRHRASRRPVAPPQVTGALADRGQQHERDRRVERAPDQPPLSTAPGSSGVDKVPTPHHGPADTDAASWSPPPVSGRVTRPVRDRHRPSRSPRPRSRPA</sequence>
<organism evidence="3 4">
    <name type="scientific">Micromonospora lutea</name>
    <dbReference type="NCBI Taxonomy" id="419825"/>
    <lineage>
        <taxon>Bacteria</taxon>
        <taxon>Bacillati</taxon>
        <taxon>Actinomycetota</taxon>
        <taxon>Actinomycetes</taxon>
        <taxon>Micromonosporales</taxon>
        <taxon>Micromonosporaceae</taxon>
        <taxon>Micromonospora</taxon>
    </lineage>
</organism>
<comment type="caution">
    <text evidence="3">The sequence shown here is derived from an EMBL/GenBank/DDBJ whole genome shotgun (WGS) entry which is preliminary data.</text>
</comment>
<feature type="transmembrane region" description="Helical" evidence="2">
    <location>
        <begin position="12"/>
        <end position="31"/>
    </location>
</feature>
<keyword evidence="4" id="KW-1185">Reference proteome</keyword>
<dbReference type="Proteomes" id="UP000643165">
    <property type="component" value="Unassembled WGS sequence"/>
</dbReference>
<protein>
    <submittedName>
        <fullName evidence="3">Uncharacterized protein</fullName>
    </submittedName>
</protein>
<gene>
    <name evidence="3" type="ORF">Vlu01_53900</name>
</gene>
<proteinExistence type="predicted"/>
<feature type="compositionally biased region" description="Basic and acidic residues" evidence="1">
    <location>
        <begin position="213"/>
        <end position="224"/>
    </location>
</feature>
<evidence type="ECO:0000313" key="4">
    <source>
        <dbReference type="Proteomes" id="UP000643165"/>
    </source>
</evidence>
<feature type="compositionally biased region" description="Basic residues" evidence="1">
    <location>
        <begin position="306"/>
        <end position="322"/>
    </location>
</feature>
<dbReference type="EMBL" id="BOPB01000040">
    <property type="protein sequence ID" value="GIJ24766.1"/>
    <property type="molecule type" value="Genomic_DNA"/>
</dbReference>
<accession>A0ABQ4J3M3</accession>
<keyword evidence="2" id="KW-1133">Transmembrane helix</keyword>
<keyword evidence="2" id="KW-0812">Transmembrane</keyword>
<name>A0ABQ4J3M3_9ACTN</name>
<evidence type="ECO:0000256" key="1">
    <source>
        <dbReference type="SAM" id="MobiDB-lite"/>
    </source>
</evidence>
<reference evidence="3 4" key="1">
    <citation type="submission" date="2021-01" db="EMBL/GenBank/DDBJ databases">
        <title>Whole genome shotgun sequence of Verrucosispora lutea NBRC 106530.</title>
        <authorList>
            <person name="Komaki H."/>
            <person name="Tamura T."/>
        </authorList>
    </citation>
    <scope>NUCLEOTIDE SEQUENCE [LARGE SCALE GENOMIC DNA]</scope>
    <source>
        <strain evidence="3 4">NBRC 106530</strain>
    </source>
</reference>
<keyword evidence="2" id="KW-0472">Membrane</keyword>
<feature type="region of interest" description="Disordered" evidence="1">
    <location>
        <begin position="170"/>
        <end position="322"/>
    </location>
</feature>
<evidence type="ECO:0000256" key="2">
    <source>
        <dbReference type="SAM" id="Phobius"/>
    </source>
</evidence>
<feature type="region of interest" description="Disordered" evidence="1">
    <location>
        <begin position="61"/>
        <end position="147"/>
    </location>
</feature>
<feature type="compositionally biased region" description="Pro residues" evidence="1">
    <location>
        <begin position="69"/>
        <end position="82"/>
    </location>
</feature>
<evidence type="ECO:0000313" key="3">
    <source>
        <dbReference type="EMBL" id="GIJ24766.1"/>
    </source>
</evidence>
<feature type="compositionally biased region" description="Pro residues" evidence="1">
    <location>
        <begin position="173"/>
        <end position="204"/>
    </location>
</feature>
<feature type="compositionally biased region" description="Basic and acidic residues" evidence="1">
    <location>
        <begin position="135"/>
        <end position="147"/>
    </location>
</feature>